<feature type="transmembrane region" description="Helical" evidence="1">
    <location>
        <begin position="48"/>
        <end position="71"/>
    </location>
</feature>
<sequence>MARRGRLSDSRYRLSYLYAAIGALLLVAAFALLYPVRHTTGFADELRIGIGANLIDLTLAVLVLQPLVLYLSRNAVRRRNRLDYRAVIGRIETADDRVDLWKHWTGLLEGPHRARFTETVRGALDRGVRFRIMLTDPSSRDAAERARQVAPTDAITAIRQNIERLDHFVAELPARHRPGFQVRISATGPAHAFYRVDDWLTYGIFRDRRVSESSQREVRVRGDLGELALEAFENRWNGVGLRTLTDHYRMRLRVTVHDDTSEYELRYVVHDGEHWVNVNPSALPHAFHPDHRVTTPDDGATHWTLVPATRETLERVTALYTAKYGPGEGPVLLRLAAPDPSRITPASPPPGDQP</sequence>
<protein>
    <submittedName>
        <fullName evidence="2">Uncharacterized protein</fullName>
    </submittedName>
</protein>
<comment type="caution">
    <text evidence="2">The sequence shown here is derived from an EMBL/GenBank/DDBJ whole genome shotgun (WGS) entry which is preliminary data.</text>
</comment>
<dbReference type="OrthoDB" id="3281590at2"/>
<keyword evidence="1" id="KW-0472">Membrane</keyword>
<evidence type="ECO:0000313" key="2">
    <source>
        <dbReference type="EMBL" id="PWK46080.1"/>
    </source>
</evidence>
<reference evidence="2 3" key="1">
    <citation type="submission" date="2018-05" db="EMBL/GenBank/DDBJ databases">
        <title>Genomic Encyclopedia of Archaeal and Bacterial Type Strains, Phase II (KMG-II): from individual species to whole genera.</title>
        <authorList>
            <person name="Goeker M."/>
        </authorList>
    </citation>
    <scope>NUCLEOTIDE SEQUENCE [LARGE SCALE GENOMIC DNA]</scope>
    <source>
        <strain evidence="2 3">DSM 45184</strain>
    </source>
</reference>
<dbReference type="Proteomes" id="UP000245697">
    <property type="component" value="Unassembled WGS sequence"/>
</dbReference>
<evidence type="ECO:0000256" key="1">
    <source>
        <dbReference type="SAM" id="Phobius"/>
    </source>
</evidence>
<accession>A0A316FE93</accession>
<keyword evidence="3" id="KW-1185">Reference proteome</keyword>
<keyword evidence="1" id="KW-1133">Transmembrane helix</keyword>
<proteinExistence type="predicted"/>
<feature type="transmembrane region" description="Helical" evidence="1">
    <location>
        <begin position="16"/>
        <end position="36"/>
    </location>
</feature>
<dbReference type="EMBL" id="QGGR01000010">
    <property type="protein sequence ID" value="PWK46080.1"/>
    <property type="molecule type" value="Genomic_DNA"/>
</dbReference>
<gene>
    <name evidence="2" type="ORF">BC793_11069</name>
</gene>
<keyword evidence="1" id="KW-0812">Transmembrane</keyword>
<evidence type="ECO:0000313" key="3">
    <source>
        <dbReference type="Proteomes" id="UP000245697"/>
    </source>
</evidence>
<dbReference type="RefSeq" id="WP_146246391.1">
    <property type="nucleotide sequence ID" value="NZ_BONA01000055.1"/>
</dbReference>
<organism evidence="2 3">
    <name type="scientific">Actinoplanes xinjiangensis</name>
    <dbReference type="NCBI Taxonomy" id="512350"/>
    <lineage>
        <taxon>Bacteria</taxon>
        <taxon>Bacillati</taxon>
        <taxon>Actinomycetota</taxon>
        <taxon>Actinomycetes</taxon>
        <taxon>Micromonosporales</taxon>
        <taxon>Micromonosporaceae</taxon>
        <taxon>Actinoplanes</taxon>
    </lineage>
</organism>
<name>A0A316FE93_9ACTN</name>
<dbReference type="AlphaFoldDB" id="A0A316FE93"/>